<dbReference type="Pfam" id="PF07651">
    <property type="entry name" value="ANTH"/>
    <property type="match status" value="1"/>
</dbReference>
<dbReference type="PANTHER" id="PTHR22951">
    <property type="entry name" value="CLATHRIN ASSEMBLY PROTEIN"/>
    <property type="match status" value="1"/>
</dbReference>
<dbReference type="GO" id="GO:0005545">
    <property type="term" value="F:1-phosphatidylinositol binding"/>
    <property type="evidence" value="ECO:0007669"/>
    <property type="project" value="InterPro"/>
</dbReference>
<dbReference type="GO" id="GO:0006900">
    <property type="term" value="P:vesicle budding from membrane"/>
    <property type="evidence" value="ECO:0007669"/>
    <property type="project" value="TreeGrafter"/>
</dbReference>
<protein>
    <recommendedName>
        <fullName evidence="9">ENTH domain-containing protein</fullName>
    </recommendedName>
</protein>
<accession>A0A8K0DJ74</accession>
<dbReference type="AlphaFoldDB" id="A0A8K0DJ74"/>
<dbReference type="GO" id="GO:0000149">
    <property type="term" value="F:SNARE binding"/>
    <property type="evidence" value="ECO:0007669"/>
    <property type="project" value="TreeGrafter"/>
</dbReference>
<dbReference type="Gene3D" id="1.20.58.150">
    <property type="entry name" value="ANTH domain"/>
    <property type="match status" value="1"/>
</dbReference>
<keyword evidence="6" id="KW-0472">Membrane</keyword>
<reference evidence="10" key="1">
    <citation type="submission" date="2020-03" db="EMBL/GenBank/DDBJ databases">
        <title>A high-quality chromosome-level genome assembly of a woody plant with both climbing and erect habits, Rhamnella rubrinervis.</title>
        <authorList>
            <person name="Lu Z."/>
            <person name="Yang Y."/>
            <person name="Zhu X."/>
            <person name="Sun Y."/>
        </authorList>
    </citation>
    <scope>NUCLEOTIDE SEQUENCE</scope>
    <source>
        <strain evidence="10">BYM</strain>
        <tissue evidence="10">Leaf</tissue>
    </source>
</reference>
<evidence type="ECO:0000313" key="10">
    <source>
        <dbReference type="EMBL" id="KAF3432047.1"/>
    </source>
</evidence>
<dbReference type="GO" id="GO:0048268">
    <property type="term" value="P:clathrin coat assembly"/>
    <property type="evidence" value="ECO:0007669"/>
    <property type="project" value="InterPro"/>
</dbReference>
<dbReference type="Gene3D" id="1.25.40.90">
    <property type="match status" value="1"/>
</dbReference>
<dbReference type="InterPro" id="IPR048050">
    <property type="entry name" value="ANTH_N_plant"/>
</dbReference>
<dbReference type="EMBL" id="VOIH02000012">
    <property type="protein sequence ID" value="KAF3432047.1"/>
    <property type="molecule type" value="Genomic_DNA"/>
</dbReference>
<evidence type="ECO:0000256" key="8">
    <source>
        <dbReference type="ARBA" id="ARBA00023329"/>
    </source>
</evidence>
<dbReference type="InterPro" id="IPR045192">
    <property type="entry name" value="AP180-like"/>
</dbReference>
<dbReference type="GO" id="GO:0005905">
    <property type="term" value="C:clathrin-coated pit"/>
    <property type="evidence" value="ECO:0007669"/>
    <property type="project" value="UniProtKB-SubCell"/>
</dbReference>
<evidence type="ECO:0000256" key="3">
    <source>
        <dbReference type="ARBA" id="ARBA00004600"/>
    </source>
</evidence>
<evidence type="ECO:0000256" key="5">
    <source>
        <dbReference type="ARBA" id="ARBA00023034"/>
    </source>
</evidence>
<dbReference type="OrthoDB" id="682511at2759"/>
<evidence type="ECO:0000259" key="9">
    <source>
        <dbReference type="PROSITE" id="PS50942"/>
    </source>
</evidence>
<evidence type="ECO:0000256" key="4">
    <source>
        <dbReference type="ARBA" id="ARBA00022583"/>
    </source>
</evidence>
<dbReference type="SUPFAM" id="SSF89009">
    <property type="entry name" value="GAT-like domain"/>
    <property type="match status" value="1"/>
</dbReference>
<keyword evidence="11" id="KW-1185">Reference proteome</keyword>
<gene>
    <name evidence="10" type="ORF">FNV43_RR26786</name>
</gene>
<dbReference type="GO" id="GO:0032050">
    <property type="term" value="F:clathrin heavy chain binding"/>
    <property type="evidence" value="ECO:0007669"/>
    <property type="project" value="TreeGrafter"/>
</dbReference>
<organism evidence="10 11">
    <name type="scientific">Rhamnella rubrinervis</name>
    <dbReference type="NCBI Taxonomy" id="2594499"/>
    <lineage>
        <taxon>Eukaryota</taxon>
        <taxon>Viridiplantae</taxon>
        <taxon>Streptophyta</taxon>
        <taxon>Embryophyta</taxon>
        <taxon>Tracheophyta</taxon>
        <taxon>Spermatophyta</taxon>
        <taxon>Magnoliopsida</taxon>
        <taxon>eudicotyledons</taxon>
        <taxon>Gunneridae</taxon>
        <taxon>Pentapetalae</taxon>
        <taxon>rosids</taxon>
        <taxon>fabids</taxon>
        <taxon>Rosales</taxon>
        <taxon>Rhamnaceae</taxon>
        <taxon>rhamnoid group</taxon>
        <taxon>Rhamneae</taxon>
        <taxon>Rhamnella</taxon>
    </lineage>
</organism>
<dbReference type="InterPro" id="IPR011417">
    <property type="entry name" value="ANTH_dom"/>
</dbReference>
<keyword evidence="4" id="KW-0254">Endocytosis</keyword>
<dbReference type="GO" id="GO:0005546">
    <property type="term" value="F:phosphatidylinositol-4,5-bisphosphate binding"/>
    <property type="evidence" value="ECO:0007669"/>
    <property type="project" value="TreeGrafter"/>
</dbReference>
<proteinExistence type="predicted"/>
<feature type="domain" description="ENTH" evidence="9">
    <location>
        <begin position="25"/>
        <end position="156"/>
    </location>
</feature>
<keyword evidence="8" id="KW-0968">Cytoplasmic vesicle</keyword>
<evidence type="ECO:0000256" key="1">
    <source>
        <dbReference type="ARBA" id="ARBA00004132"/>
    </source>
</evidence>
<dbReference type="Proteomes" id="UP000796880">
    <property type="component" value="Unassembled WGS sequence"/>
</dbReference>
<dbReference type="CDD" id="cd16987">
    <property type="entry name" value="ANTH_N_AP180_plant"/>
    <property type="match status" value="1"/>
</dbReference>
<dbReference type="GO" id="GO:0005794">
    <property type="term" value="C:Golgi apparatus"/>
    <property type="evidence" value="ECO:0007669"/>
    <property type="project" value="UniProtKB-SubCell"/>
</dbReference>
<keyword evidence="7" id="KW-0168">Coated pit</keyword>
<name>A0A8K0DJ74_9ROSA</name>
<keyword evidence="5" id="KW-0333">Golgi apparatus</keyword>
<dbReference type="GO" id="GO:0030136">
    <property type="term" value="C:clathrin-coated vesicle"/>
    <property type="evidence" value="ECO:0007669"/>
    <property type="project" value="UniProtKB-SubCell"/>
</dbReference>
<dbReference type="InterPro" id="IPR008942">
    <property type="entry name" value="ENTH_VHS"/>
</dbReference>
<evidence type="ECO:0000313" key="11">
    <source>
        <dbReference type="Proteomes" id="UP000796880"/>
    </source>
</evidence>
<dbReference type="SUPFAM" id="SSF48464">
    <property type="entry name" value="ENTH/VHS domain"/>
    <property type="match status" value="1"/>
</dbReference>
<dbReference type="PROSITE" id="PS50942">
    <property type="entry name" value="ENTH"/>
    <property type="match status" value="1"/>
</dbReference>
<dbReference type="InterPro" id="IPR014712">
    <property type="entry name" value="ANTH_dom_sf"/>
</dbReference>
<evidence type="ECO:0000256" key="2">
    <source>
        <dbReference type="ARBA" id="ARBA00004555"/>
    </source>
</evidence>
<dbReference type="GO" id="GO:0072583">
    <property type="term" value="P:clathrin-dependent endocytosis"/>
    <property type="evidence" value="ECO:0007669"/>
    <property type="project" value="InterPro"/>
</dbReference>
<comment type="subcellular location">
    <subcellularLocation>
        <location evidence="1">Cytoplasmic vesicle</location>
        <location evidence="1">Clathrin-coated vesicle</location>
    </subcellularLocation>
    <subcellularLocation>
        <location evidence="2">Golgi apparatus</location>
    </subcellularLocation>
    <subcellularLocation>
        <location evidence="3">Membrane</location>
        <location evidence="3">Clathrin-coated pit</location>
    </subcellularLocation>
</comment>
<sequence length="411" mass="46665">MKLWKKVSGAIKDRNSIWVSSLTRRTSFRNPDLEAIVIKATSHDDSLVDYKNFQRVYLWLRTSPLHLKPLVWSISMRMEKTRDWIVALKGLMLIHGVFCCKLPNIHNIGRLPFDLSSFSDGHSRPSQSWGYNGFIRAYFAYLDQKSALLSSETRQLHNGQSCKVADDDQNSLMEKLRKLKTWQSMLDMLLQVKPKAENMRTNLIIKEAMICVVTEIFEVYSTICRGIAQALLRIYAAPAKPEASMALEVVHRSASQGDQLSLYFEFCTGYGVLRESECPKIEQIPDEDVRELERIINGACIKKGLLLRENDTESVKTTKDKAIVVRASNYGGGGGGEIVESKRVLTTIITDKWEVFDEDLRVTEEDHDHRKAIVSTTNAAAQNPFAAYSNQTPQVPETKVQLHHLPDLISF</sequence>
<dbReference type="InterPro" id="IPR013809">
    <property type="entry name" value="ENTH"/>
</dbReference>
<evidence type="ECO:0000256" key="6">
    <source>
        <dbReference type="ARBA" id="ARBA00023136"/>
    </source>
</evidence>
<dbReference type="PANTHER" id="PTHR22951:SF19">
    <property type="entry name" value="OS08G0467300 PROTEIN"/>
    <property type="match status" value="1"/>
</dbReference>
<evidence type="ECO:0000256" key="7">
    <source>
        <dbReference type="ARBA" id="ARBA00023176"/>
    </source>
</evidence>
<dbReference type="FunFam" id="1.25.40.90:FF:000027">
    <property type="entry name" value="Putative clathrin assembly protein"/>
    <property type="match status" value="1"/>
</dbReference>
<comment type="caution">
    <text evidence="10">The sequence shown here is derived from an EMBL/GenBank/DDBJ whole genome shotgun (WGS) entry which is preliminary data.</text>
</comment>